<dbReference type="STRING" id="133381.A0A2T9ZHU2"/>
<keyword evidence="2 7" id="KW-0808">Transferase</keyword>
<dbReference type="AlphaFoldDB" id="A0A2T9ZHU2"/>
<proteinExistence type="inferred from homology"/>
<evidence type="ECO:0000256" key="3">
    <source>
        <dbReference type="ARBA" id="ARBA00022691"/>
    </source>
</evidence>
<dbReference type="GO" id="GO:0032259">
    <property type="term" value="P:methylation"/>
    <property type="evidence" value="ECO:0007669"/>
    <property type="project" value="UniProtKB-KW"/>
</dbReference>
<dbReference type="Gene3D" id="3.90.120.10">
    <property type="entry name" value="DNA Methylase, subunit A, domain 2"/>
    <property type="match status" value="1"/>
</dbReference>
<feature type="active site" evidence="7">
    <location>
        <position position="96"/>
    </location>
</feature>
<comment type="caution">
    <text evidence="9">The sequence shown here is derived from an EMBL/GenBank/DDBJ whole genome shotgun (WGS) entry which is preliminary data.</text>
</comment>
<dbReference type="PROSITE" id="PS00095">
    <property type="entry name" value="C5_MTASE_2"/>
    <property type="match status" value="1"/>
</dbReference>
<dbReference type="GO" id="GO:0008168">
    <property type="term" value="F:methyltransferase activity"/>
    <property type="evidence" value="ECO:0007669"/>
    <property type="project" value="UniProtKB-KW"/>
</dbReference>
<dbReference type="NCBIfam" id="TIGR00675">
    <property type="entry name" value="dcm"/>
    <property type="match status" value="1"/>
</dbReference>
<reference evidence="9 10" key="1">
    <citation type="journal article" date="2018" name="MBio">
        <title>Comparative Genomics Reveals the Core Gene Toolbox for the Fungus-Insect Symbiosis.</title>
        <authorList>
            <person name="Wang Y."/>
            <person name="Stata M."/>
            <person name="Wang W."/>
            <person name="Stajich J.E."/>
            <person name="White M.M."/>
            <person name="Moncalvo J.M."/>
        </authorList>
    </citation>
    <scope>NUCLEOTIDE SEQUENCE [LARGE SCALE GENOMIC DNA]</scope>
    <source>
        <strain evidence="9 10">SC-DP-2</strain>
    </source>
</reference>
<dbReference type="InterPro" id="IPR001525">
    <property type="entry name" value="C5_MeTfrase"/>
</dbReference>
<keyword evidence="1 7" id="KW-0489">Methyltransferase</keyword>
<evidence type="ECO:0000313" key="9">
    <source>
        <dbReference type="EMBL" id="PVV04176.1"/>
    </source>
</evidence>
<dbReference type="Proteomes" id="UP000245609">
    <property type="component" value="Unassembled WGS sequence"/>
</dbReference>
<evidence type="ECO:0000256" key="4">
    <source>
        <dbReference type="ARBA" id="ARBA00039081"/>
    </source>
</evidence>
<evidence type="ECO:0000313" key="10">
    <source>
        <dbReference type="Proteomes" id="UP000245609"/>
    </source>
</evidence>
<gene>
    <name evidence="9" type="ORF">BB560_001323</name>
</gene>
<dbReference type="Pfam" id="PF00145">
    <property type="entry name" value="DNA_methylase"/>
    <property type="match status" value="1"/>
</dbReference>
<evidence type="ECO:0000256" key="2">
    <source>
        <dbReference type="ARBA" id="ARBA00022679"/>
    </source>
</evidence>
<dbReference type="OrthoDB" id="414133at2759"/>
<dbReference type="InterPro" id="IPR029063">
    <property type="entry name" value="SAM-dependent_MTases_sf"/>
</dbReference>
<evidence type="ECO:0000256" key="6">
    <source>
        <dbReference type="ARBA" id="ARBA00042810"/>
    </source>
</evidence>
<protein>
    <recommendedName>
        <fullName evidence="5">tRNA (cytosine(38)-C(5))-methyltransferase</fullName>
        <ecNumber evidence="4">2.1.1.204</ecNumber>
    </recommendedName>
    <alternativeName>
        <fullName evidence="6">DNA (cytosine-5)-methyltransferase-like protein 2</fullName>
    </alternativeName>
</protein>
<dbReference type="PANTHER" id="PTHR46098:SF1">
    <property type="entry name" value="TRNA (CYTOSINE(38)-C(5))-METHYLTRANSFERASE"/>
    <property type="match status" value="1"/>
</dbReference>
<dbReference type="GO" id="GO:0005634">
    <property type="term" value="C:nucleus"/>
    <property type="evidence" value="ECO:0007669"/>
    <property type="project" value="TreeGrafter"/>
</dbReference>
<evidence type="ECO:0000256" key="5">
    <source>
        <dbReference type="ARBA" id="ARBA00039681"/>
    </source>
</evidence>
<keyword evidence="10" id="KW-1185">Reference proteome</keyword>
<dbReference type="PROSITE" id="PS51679">
    <property type="entry name" value="SAM_MT_C5"/>
    <property type="match status" value="1"/>
</dbReference>
<sequence length="385" mass="44216">MQCQRDGKGVYLQGTETSPPRYAGGSSPEDVSYLKNFEKANIEIEKIYAFDINPVANCVYKLNFPSVEIVQRNIEALSLKYFEKLNADVWTMSPPCQPYTRQGNQLGSADPRSKSFLFLVDLLGKIEKKPEFIILENVAGFEKSDSRKLFLTQLCKHNYTFEEFILNPLQFGYPNSRTRYYLLASRVQNRPLKYSSFSLSPKFIYEIPGVSMVPPSKKLDSDLERSEILLEDLNFEKETWVEGFSHKISEFTDNLSEGEFKKYALPKKKLDSHGYVFDVVMPTSRRSCCFTKGYYHYNEGTGSVLQISGIVGVDDQTPENTRYFTEYEIARLLGFPSTFTFENATSENSNDKNCSVVTLKQRYRLLGNSLSVTVVSELFKYLFRK</sequence>
<dbReference type="Gene3D" id="3.40.50.150">
    <property type="entry name" value="Vaccinia Virus protein VP39"/>
    <property type="match status" value="1"/>
</dbReference>
<evidence type="ECO:0000256" key="8">
    <source>
        <dbReference type="SAM" id="MobiDB-lite"/>
    </source>
</evidence>
<accession>A0A2T9ZHU2</accession>
<evidence type="ECO:0000256" key="1">
    <source>
        <dbReference type="ARBA" id="ARBA00022603"/>
    </source>
</evidence>
<dbReference type="PANTHER" id="PTHR46098">
    <property type="entry name" value="TRNA (CYTOSINE(38)-C(5))-METHYLTRANSFERASE"/>
    <property type="match status" value="1"/>
</dbReference>
<dbReference type="EMBL" id="MBFS01000152">
    <property type="protein sequence ID" value="PVV04176.1"/>
    <property type="molecule type" value="Genomic_DNA"/>
</dbReference>
<keyword evidence="3 7" id="KW-0949">S-adenosyl-L-methionine</keyword>
<dbReference type="InterPro" id="IPR031303">
    <property type="entry name" value="C5_meth_CS"/>
</dbReference>
<name>A0A2T9ZHU2_9FUNG</name>
<organism evidence="9 10">
    <name type="scientific">Smittium megazygosporum</name>
    <dbReference type="NCBI Taxonomy" id="133381"/>
    <lineage>
        <taxon>Eukaryota</taxon>
        <taxon>Fungi</taxon>
        <taxon>Fungi incertae sedis</taxon>
        <taxon>Zoopagomycota</taxon>
        <taxon>Kickxellomycotina</taxon>
        <taxon>Harpellomycetes</taxon>
        <taxon>Harpellales</taxon>
        <taxon>Legeriomycetaceae</taxon>
        <taxon>Smittium</taxon>
    </lineage>
</organism>
<comment type="similarity">
    <text evidence="7">Belongs to the class I-like SAM-binding methyltransferase superfamily. C5-methyltransferase family.</text>
</comment>
<dbReference type="InterPro" id="IPR050750">
    <property type="entry name" value="C5-MTase"/>
</dbReference>
<dbReference type="EC" id="2.1.1.204" evidence="4"/>
<feature type="region of interest" description="Disordered" evidence="8">
    <location>
        <begin position="1"/>
        <end position="27"/>
    </location>
</feature>
<dbReference type="SUPFAM" id="SSF53335">
    <property type="entry name" value="S-adenosyl-L-methionine-dependent methyltransferases"/>
    <property type="match status" value="1"/>
</dbReference>
<evidence type="ECO:0000256" key="7">
    <source>
        <dbReference type="PROSITE-ProRule" id="PRU01016"/>
    </source>
</evidence>